<proteinExistence type="predicted"/>
<protein>
    <recommendedName>
        <fullName evidence="2">Endonuclease/exonuclease/phosphatase domain-containing protein</fullName>
    </recommendedName>
</protein>
<dbReference type="SUPFAM" id="SSF56219">
    <property type="entry name" value="DNase I-like"/>
    <property type="match status" value="1"/>
</dbReference>
<evidence type="ECO:0000256" key="1">
    <source>
        <dbReference type="SAM" id="SignalP"/>
    </source>
</evidence>
<dbReference type="AlphaFoldDB" id="A0A6H0SMR3"/>
<dbReference type="RefSeq" id="WP_172511980.1">
    <property type="nucleotide sequence ID" value="NZ_CP032549.1"/>
</dbReference>
<evidence type="ECO:0000313" key="3">
    <source>
        <dbReference type="EMBL" id="QIV87277.1"/>
    </source>
</evidence>
<keyword evidence="4" id="KW-1185">Reference proteome</keyword>
<feature type="signal peptide" evidence="1">
    <location>
        <begin position="1"/>
        <end position="26"/>
    </location>
</feature>
<keyword evidence="1" id="KW-0732">Signal</keyword>
<evidence type="ECO:0000313" key="4">
    <source>
        <dbReference type="Proteomes" id="UP000502331"/>
    </source>
</evidence>
<dbReference type="EMBL" id="CP032549">
    <property type="protein sequence ID" value="QIV87277.1"/>
    <property type="molecule type" value="Genomic_DNA"/>
</dbReference>
<evidence type="ECO:0000259" key="2">
    <source>
        <dbReference type="Pfam" id="PF03372"/>
    </source>
</evidence>
<name>A0A6H0SMR3_9MICC</name>
<dbReference type="Pfam" id="PF03372">
    <property type="entry name" value="Exo_endo_phos"/>
    <property type="match status" value="1"/>
</dbReference>
<dbReference type="GO" id="GO:0003824">
    <property type="term" value="F:catalytic activity"/>
    <property type="evidence" value="ECO:0007669"/>
    <property type="project" value="InterPro"/>
</dbReference>
<feature type="domain" description="Endonuclease/exonuclease/phosphatase" evidence="2">
    <location>
        <begin position="72"/>
        <end position="206"/>
    </location>
</feature>
<dbReference type="InterPro" id="IPR005135">
    <property type="entry name" value="Endo/exonuclease/phosphatase"/>
</dbReference>
<organism evidence="3 4">
    <name type="scientific">Glutamicibacter mishrai</name>
    <dbReference type="NCBI Taxonomy" id="1775880"/>
    <lineage>
        <taxon>Bacteria</taxon>
        <taxon>Bacillati</taxon>
        <taxon>Actinomycetota</taxon>
        <taxon>Actinomycetes</taxon>
        <taxon>Micrococcales</taxon>
        <taxon>Micrococcaceae</taxon>
        <taxon>Glutamicibacter</taxon>
    </lineage>
</organism>
<dbReference type="InterPro" id="IPR036691">
    <property type="entry name" value="Endo/exonu/phosph_ase_sf"/>
</dbReference>
<sequence length="358" mass="37962">MRKILVGTASLSLGALLVLPATAAFAVPTGPGDRAEAPTQLFSDSSLRVATIQANLTADASGGLEAKLMGGTNPQAAQIADSISEADADVVVLTNMDAEQGAVDAFKDQYLNNEADDRTDIDYQYSYLAVGSKGLQSGADLNADGVIGSAEDAWGQGAFEEQGSVVVLSKYPVDEEKITAVSKLKWQDVENDQLHHTDLSGVLAASIPVMNTGLWDIPLEVGGQQVHVVATQTEPEDANQGYSQARHGDELKVISDYLAGKDYVHTDQGRQAEGVGDEKFVVAGALDLRDATENRLEPFLKGFAREDALNDAGSYLIPDASWQVTGQGRIEQSDPPLEEAVPSTVEAPGSLIWTDIEF</sequence>
<dbReference type="Proteomes" id="UP000502331">
    <property type="component" value="Chromosome"/>
</dbReference>
<reference evidence="3 4" key="1">
    <citation type="submission" date="2018-09" db="EMBL/GenBank/DDBJ databases">
        <title>Glutamicibacter mishrai S5-52T (LMG 29155T = KCTC 39846T).</title>
        <authorList>
            <person name="Das S.K."/>
        </authorList>
    </citation>
    <scope>NUCLEOTIDE SEQUENCE [LARGE SCALE GENOMIC DNA]</scope>
    <source>
        <strain evidence="3 4">S5-52</strain>
    </source>
</reference>
<accession>A0A6H0SMR3</accession>
<dbReference type="Gene3D" id="3.60.10.10">
    <property type="entry name" value="Endonuclease/exonuclease/phosphatase"/>
    <property type="match status" value="1"/>
</dbReference>
<gene>
    <name evidence="3" type="ORF">D3791_09125</name>
</gene>
<feature type="chain" id="PRO_5026180597" description="Endonuclease/exonuclease/phosphatase domain-containing protein" evidence="1">
    <location>
        <begin position="27"/>
        <end position="358"/>
    </location>
</feature>